<dbReference type="GO" id="GO:0008270">
    <property type="term" value="F:zinc ion binding"/>
    <property type="evidence" value="ECO:0007669"/>
    <property type="project" value="UniProtKB-KW"/>
</dbReference>
<dbReference type="InterPro" id="IPR013083">
    <property type="entry name" value="Znf_RING/FYVE/PHD"/>
</dbReference>
<accession>A0AAD2HTR2</accession>
<dbReference type="SUPFAM" id="SSF57850">
    <property type="entry name" value="RING/U-box"/>
    <property type="match status" value="1"/>
</dbReference>
<dbReference type="Gene3D" id="3.30.40.10">
    <property type="entry name" value="Zinc/RING finger domain, C3HC4 (zinc finger)"/>
    <property type="match status" value="1"/>
</dbReference>
<dbReference type="Proteomes" id="UP001295794">
    <property type="component" value="Unassembled WGS sequence"/>
</dbReference>
<evidence type="ECO:0000256" key="5">
    <source>
        <dbReference type="SAM" id="MobiDB-lite"/>
    </source>
</evidence>
<sequence>MSSREPLWYCHECNAEMRPLMVPDPVCASCRGSFVEKMENPSDDPREFHQALGPDLGGAEDMPLGLEAFLYAIQNMARGPGTERTGPRSRPTDQQRSRSPNVSRTFEIRSSTGNGPPTAIRFGSNGGGISSPEDPDQPTMTDFLRRRGEAGITGPLMAHYLMALLGGRESMGDVFGRGMGEPMQPGRMGDYVFNQEALDEILNQLMENSNAHRPVAASDEIVDKLPREVLEEGSPTLEKDCAVCKEQFSLQTEDPDEQVVVTLPCKHPFHQPCILPWLKSSGTCPVCRFALVPQPEQHGSHGPTPGGSSDAPGNGPPTGLLQSLFGHVNSGGNRTSPRRSNSDSTGGQSSRVPGAWDELD</sequence>
<dbReference type="SMART" id="SM00184">
    <property type="entry name" value="RING"/>
    <property type="match status" value="1"/>
</dbReference>
<evidence type="ECO:0000256" key="3">
    <source>
        <dbReference type="ARBA" id="ARBA00022833"/>
    </source>
</evidence>
<dbReference type="PANTHER" id="PTHR15710">
    <property type="entry name" value="E3 UBIQUITIN-PROTEIN LIGASE PRAJA"/>
    <property type="match status" value="1"/>
</dbReference>
<keyword evidence="1" id="KW-0479">Metal-binding</keyword>
<protein>
    <recommendedName>
        <fullName evidence="6">RING-type domain-containing protein</fullName>
    </recommendedName>
</protein>
<feature type="compositionally biased region" description="Polar residues" evidence="5">
    <location>
        <begin position="330"/>
        <end position="351"/>
    </location>
</feature>
<proteinExistence type="predicted"/>
<evidence type="ECO:0000256" key="2">
    <source>
        <dbReference type="ARBA" id="ARBA00022771"/>
    </source>
</evidence>
<feature type="compositionally biased region" description="Polar residues" evidence="5">
    <location>
        <begin position="97"/>
        <end position="115"/>
    </location>
</feature>
<dbReference type="AlphaFoldDB" id="A0AAD2HTR2"/>
<feature type="region of interest" description="Disordered" evidence="5">
    <location>
        <begin position="78"/>
        <end position="138"/>
    </location>
</feature>
<evidence type="ECO:0000259" key="6">
    <source>
        <dbReference type="PROSITE" id="PS50089"/>
    </source>
</evidence>
<feature type="region of interest" description="Disordered" evidence="5">
    <location>
        <begin position="295"/>
        <end position="360"/>
    </location>
</feature>
<dbReference type="Pfam" id="PF13639">
    <property type="entry name" value="zf-RING_2"/>
    <property type="match status" value="1"/>
</dbReference>
<evidence type="ECO:0000256" key="1">
    <source>
        <dbReference type="ARBA" id="ARBA00022723"/>
    </source>
</evidence>
<organism evidence="7 8">
    <name type="scientific">Mycena citricolor</name>
    <dbReference type="NCBI Taxonomy" id="2018698"/>
    <lineage>
        <taxon>Eukaryota</taxon>
        <taxon>Fungi</taxon>
        <taxon>Dikarya</taxon>
        <taxon>Basidiomycota</taxon>
        <taxon>Agaricomycotina</taxon>
        <taxon>Agaricomycetes</taxon>
        <taxon>Agaricomycetidae</taxon>
        <taxon>Agaricales</taxon>
        <taxon>Marasmiineae</taxon>
        <taxon>Mycenaceae</taxon>
        <taxon>Mycena</taxon>
    </lineage>
</organism>
<keyword evidence="2 4" id="KW-0863">Zinc-finger</keyword>
<dbReference type="PANTHER" id="PTHR15710:SF243">
    <property type="entry name" value="E3 UBIQUITIN-PROTEIN LIGASE PRAJA-2 ISOFORM X1"/>
    <property type="match status" value="1"/>
</dbReference>
<feature type="domain" description="RING-type" evidence="6">
    <location>
        <begin position="241"/>
        <end position="288"/>
    </location>
</feature>
<keyword evidence="3" id="KW-0862">Zinc</keyword>
<evidence type="ECO:0000256" key="4">
    <source>
        <dbReference type="PROSITE-ProRule" id="PRU00175"/>
    </source>
</evidence>
<dbReference type="PROSITE" id="PS50089">
    <property type="entry name" value="ZF_RING_2"/>
    <property type="match status" value="1"/>
</dbReference>
<gene>
    <name evidence="7" type="ORF">MYCIT1_LOCUS31188</name>
</gene>
<reference evidence="7" key="1">
    <citation type="submission" date="2023-11" db="EMBL/GenBank/DDBJ databases">
        <authorList>
            <person name="De Vega J J."/>
            <person name="De Vega J J."/>
        </authorList>
    </citation>
    <scope>NUCLEOTIDE SEQUENCE</scope>
</reference>
<evidence type="ECO:0000313" key="7">
    <source>
        <dbReference type="EMBL" id="CAK5280638.1"/>
    </source>
</evidence>
<dbReference type="CDD" id="cd16454">
    <property type="entry name" value="RING-H2_PA-TM-RING"/>
    <property type="match status" value="1"/>
</dbReference>
<feature type="compositionally biased region" description="Low complexity" evidence="5">
    <location>
        <begin position="300"/>
        <end position="309"/>
    </location>
</feature>
<dbReference type="InterPro" id="IPR001841">
    <property type="entry name" value="Znf_RING"/>
</dbReference>
<keyword evidence="8" id="KW-1185">Reference proteome</keyword>
<evidence type="ECO:0000313" key="8">
    <source>
        <dbReference type="Proteomes" id="UP001295794"/>
    </source>
</evidence>
<dbReference type="GO" id="GO:0061630">
    <property type="term" value="F:ubiquitin protein ligase activity"/>
    <property type="evidence" value="ECO:0007669"/>
    <property type="project" value="TreeGrafter"/>
</dbReference>
<dbReference type="GO" id="GO:0016567">
    <property type="term" value="P:protein ubiquitination"/>
    <property type="evidence" value="ECO:0007669"/>
    <property type="project" value="TreeGrafter"/>
</dbReference>
<dbReference type="GO" id="GO:0005737">
    <property type="term" value="C:cytoplasm"/>
    <property type="evidence" value="ECO:0007669"/>
    <property type="project" value="TreeGrafter"/>
</dbReference>
<dbReference type="EMBL" id="CAVNYO010000440">
    <property type="protein sequence ID" value="CAK5280638.1"/>
    <property type="molecule type" value="Genomic_DNA"/>
</dbReference>
<name>A0AAD2HTR2_9AGAR</name>
<comment type="caution">
    <text evidence="7">The sequence shown here is derived from an EMBL/GenBank/DDBJ whole genome shotgun (WGS) entry which is preliminary data.</text>
</comment>